<evidence type="ECO:0000313" key="2">
    <source>
        <dbReference type="EMBL" id="MDP9837706.1"/>
    </source>
</evidence>
<name>A0ABT9PTD5_9HYPH</name>
<sequence>MKFVIAAAIGLLTTGTASADTLRFPASRVNLGVSQVDVAFAVYMHPDCAGRWSVGYPAGFSFKRGSPTGGNLYGNPGRGSYDISLTTDACSTRGSTYVEPAHTTWHKIVVY</sequence>
<organism evidence="2 3">
    <name type="scientific">Neorhizobium huautlense</name>
    <dbReference type="NCBI Taxonomy" id="67774"/>
    <lineage>
        <taxon>Bacteria</taxon>
        <taxon>Pseudomonadati</taxon>
        <taxon>Pseudomonadota</taxon>
        <taxon>Alphaproteobacteria</taxon>
        <taxon>Hyphomicrobiales</taxon>
        <taxon>Rhizobiaceae</taxon>
        <taxon>Rhizobium/Agrobacterium group</taxon>
        <taxon>Neorhizobium</taxon>
    </lineage>
</organism>
<proteinExistence type="predicted"/>
<keyword evidence="1" id="KW-0732">Signal</keyword>
<dbReference type="RefSeq" id="WP_306834700.1">
    <property type="nucleotide sequence ID" value="NZ_JAUSRF010000007.1"/>
</dbReference>
<accession>A0ABT9PTD5</accession>
<protein>
    <submittedName>
        <fullName evidence="2">Uncharacterized protein</fullName>
    </submittedName>
</protein>
<evidence type="ECO:0000313" key="3">
    <source>
        <dbReference type="Proteomes" id="UP001241472"/>
    </source>
</evidence>
<dbReference type="Proteomes" id="UP001241472">
    <property type="component" value="Unassembled WGS sequence"/>
</dbReference>
<gene>
    <name evidence="2" type="ORF">J2T09_002463</name>
</gene>
<keyword evidence="3" id="KW-1185">Reference proteome</keyword>
<evidence type="ECO:0000256" key="1">
    <source>
        <dbReference type="SAM" id="SignalP"/>
    </source>
</evidence>
<feature type="chain" id="PRO_5046982036" evidence="1">
    <location>
        <begin position="20"/>
        <end position="111"/>
    </location>
</feature>
<feature type="signal peptide" evidence="1">
    <location>
        <begin position="1"/>
        <end position="19"/>
    </location>
</feature>
<comment type="caution">
    <text evidence="2">The sequence shown here is derived from an EMBL/GenBank/DDBJ whole genome shotgun (WGS) entry which is preliminary data.</text>
</comment>
<reference evidence="2 3" key="1">
    <citation type="submission" date="2023-07" db="EMBL/GenBank/DDBJ databases">
        <title>Sorghum-associated microbial communities from plants grown in Nebraska, USA.</title>
        <authorList>
            <person name="Schachtman D."/>
        </authorList>
    </citation>
    <scope>NUCLEOTIDE SEQUENCE [LARGE SCALE GENOMIC DNA]</scope>
    <source>
        <strain evidence="2 3">DS1307</strain>
    </source>
</reference>
<dbReference type="EMBL" id="JAUSRF010000007">
    <property type="protein sequence ID" value="MDP9837706.1"/>
    <property type="molecule type" value="Genomic_DNA"/>
</dbReference>